<evidence type="ECO:0000313" key="2">
    <source>
        <dbReference type="EMBL" id="GFB31275.1"/>
    </source>
</evidence>
<name>A0A699LB28_TANCI</name>
<gene>
    <name evidence="2" type="ORF">Tci_703246</name>
</gene>
<feature type="compositionally biased region" description="Polar residues" evidence="1">
    <location>
        <begin position="125"/>
        <end position="161"/>
    </location>
</feature>
<feature type="region of interest" description="Disordered" evidence="1">
    <location>
        <begin position="115"/>
        <end position="161"/>
    </location>
</feature>
<evidence type="ECO:0000256" key="1">
    <source>
        <dbReference type="SAM" id="MobiDB-lite"/>
    </source>
</evidence>
<comment type="caution">
    <text evidence="2">The sequence shown here is derived from an EMBL/GenBank/DDBJ whole genome shotgun (WGS) entry which is preliminary data.</text>
</comment>
<organism evidence="2">
    <name type="scientific">Tanacetum cinerariifolium</name>
    <name type="common">Dalmatian daisy</name>
    <name type="synonym">Chrysanthemum cinerariifolium</name>
    <dbReference type="NCBI Taxonomy" id="118510"/>
    <lineage>
        <taxon>Eukaryota</taxon>
        <taxon>Viridiplantae</taxon>
        <taxon>Streptophyta</taxon>
        <taxon>Embryophyta</taxon>
        <taxon>Tracheophyta</taxon>
        <taxon>Spermatophyta</taxon>
        <taxon>Magnoliopsida</taxon>
        <taxon>eudicotyledons</taxon>
        <taxon>Gunneridae</taxon>
        <taxon>Pentapetalae</taxon>
        <taxon>asterids</taxon>
        <taxon>campanulids</taxon>
        <taxon>Asterales</taxon>
        <taxon>Asteraceae</taxon>
        <taxon>Asteroideae</taxon>
        <taxon>Anthemideae</taxon>
        <taxon>Anthemidinae</taxon>
        <taxon>Tanacetum</taxon>
    </lineage>
</organism>
<accession>A0A699LB28</accession>
<dbReference type="EMBL" id="BKCJ010599482">
    <property type="protein sequence ID" value="GFB31275.1"/>
    <property type="molecule type" value="Genomic_DNA"/>
</dbReference>
<dbReference type="AlphaFoldDB" id="A0A699LB28"/>
<feature type="non-terminal residue" evidence="2">
    <location>
        <position position="1"/>
    </location>
</feature>
<reference evidence="2" key="1">
    <citation type="journal article" date="2019" name="Sci. Rep.">
        <title>Draft genome of Tanacetum cinerariifolium, the natural source of mosquito coil.</title>
        <authorList>
            <person name="Yamashiro T."/>
            <person name="Shiraishi A."/>
            <person name="Satake H."/>
            <person name="Nakayama K."/>
        </authorList>
    </citation>
    <scope>NUCLEOTIDE SEQUENCE</scope>
</reference>
<proteinExistence type="predicted"/>
<protein>
    <submittedName>
        <fullName evidence="2">Uncharacterized protein</fullName>
    </submittedName>
</protein>
<sequence length="161" mass="18048">QFGTQSRRSKTLNSSWLTRSALSMLRSLEQFWISVQEWKETVDVCDESETEPAKRRTASRRVAKKKVSIFIDDNIILNPDIALELGKSISITKAEEDEVVRQVYATHARIVTESVHEPAKKKTGSRSTKSVAIQYTPSASNSKPSISKPNLKGVQSLTLKE</sequence>